<dbReference type="Proteomes" id="UP000276568">
    <property type="component" value="Unassembled WGS sequence"/>
</dbReference>
<dbReference type="PANTHER" id="PTHR37694:SF1">
    <property type="entry name" value="SLR8022 PROTEIN"/>
    <property type="match status" value="1"/>
</dbReference>
<dbReference type="InterPro" id="IPR014710">
    <property type="entry name" value="RmlC-like_jellyroll"/>
</dbReference>
<dbReference type="AlphaFoldDB" id="A0A3N0HWZ7"/>
<keyword evidence="3" id="KW-1185">Reference proteome</keyword>
<dbReference type="Gene3D" id="2.60.120.10">
    <property type="entry name" value="Jelly Rolls"/>
    <property type="match status" value="2"/>
</dbReference>
<dbReference type="Pfam" id="PF07883">
    <property type="entry name" value="Cupin_2"/>
    <property type="match status" value="1"/>
</dbReference>
<evidence type="ECO:0000313" key="3">
    <source>
        <dbReference type="Proteomes" id="UP000276568"/>
    </source>
</evidence>
<comment type="caution">
    <text evidence="2">The sequence shown here is derived from an EMBL/GenBank/DDBJ whole genome shotgun (WGS) entry which is preliminary data.</text>
</comment>
<dbReference type="SUPFAM" id="SSF51182">
    <property type="entry name" value="RmlC-like cupins"/>
    <property type="match status" value="1"/>
</dbReference>
<name>A0A3N0HWZ7_9FIRM</name>
<gene>
    <name evidence="2" type="ORF">EDX97_09935</name>
</gene>
<evidence type="ECO:0000313" key="2">
    <source>
        <dbReference type="EMBL" id="RNM29313.1"/>
    </source>
</evidence>
<protein>
    <submittedName>
        <fullName evidence="2">Cupin domain-containing protein</fullName>
    </submittedName>
</protein>
<dbReference type="InterPro" id="IPR011051">
    <property type="entry name" value="RmlC_Cupin_sf"/>
</dbReference>
<sequence>MKLYDENIPVPGCTISNQEIENITHFSLAKHTSISKEKYPCDVLYIVDTGQVKMNEHTLQANDCLFVKANTLCGQEAITDTVYTEILIKEDTKMNEVLKNIDVFQLKDLIPYQKGKIVNMDLLSNDKMKFVIMAFDDGCALAEHAAPGNALIFALDGQATITYEGKDYAIQAGENFRFEKNGKHAVRANGPFKMALLLELEG</sequence>
<dbReference type="PANTHER" id="PTHR37694">
    <property type="entry name" value="SLR8022 PROTEIN"/>
    <property type="match status" value="1"/>
</dbReference>
<evidence type="ECO:0000259" key="1">
    <source>
        <dbReference type="Pfam" id="PF07883"/>
    </source>
</evidence>
<dbReference type="EMBL" id="RJQC01000004">
    <property type="protein sequence ID" value="RNM29313.1"/>
    <property type="molecule type" value="Genomic_DNA"/>
</dbReference>
<dbReference type="RefSeq" id="WP_128520999.1">
    <property type="nucleotide sequence ID" value="NZ_JALFCT010000074.1"/>
</dbReference>
<accession>A0A3N0HWZ7</accession>
<feature type="domain" description="Cupin type-2" evidence="1">
    <location>
        <begin position="133"/>
        <end position="195"/>
    </location>
</feature>
<dbReference type="CDD" id="cd02230">
    <property type="entry name" value="cupin_HP0902-like"/>
    <property type="match status" value="1"/>
</dbReference>
<reference evidence="2 3" key="1">
    <citation type="submission" date="2018-11" db="EMBL/GenBank/DDBJ databases">
        <title>Clostridium sp. nov., a member of the family Erysipelotrichaceae isolated from pig faeces.</title>
        <authorList>
            <person name="Chang Y.-H."/>
        </authorList>
    </citation>
    <scope>NUCLEOTIDE SEQUENCE [LARGE SCALE GENOMIC DNA]</scope>
    <source>
        <strain evidence="2 3">YH-panp20</strain>
    </source>
</reference>
<dbReference type="OrthoDB" id="9793184at2"/>
<organism evidence="2 3">
    <name type="scientific">Absicoccus porci</name>
    <dbReference type="NCBI Taxonomy" id="2486576"/>
    <lineage>
        <taxon>Bacteria</taxon>
        <taxon>Bacillati</taxon>
        <taxon>Bacillota</taxon>
        <taxon>Erysipelotrichia</taxon>
        <taxon>Erysipelotrichales</taxon>
        <taxon>Erysipelotrichaceae</taxon>
        <taxon>Absicoccus</taxon>
    </lineage>
</organism>
<dbReference type="InterPro" id="IPR013096">
    <property type="entry name" value="Cupin_2"/>
</dbReference>
<proteinExistence type="predicted"/>